<dbReference type="EMBL" id="CP054841">
    <property type="protein sequence ID" value="QKV55490.1"/>
    <property type="molecule type" value="Genomic_DNA"/>
</dbReference>
<gene>
    <name evidence="2" type="ORF">HUK68_21485</name>
</gene>
<feature type="signal peptide" evidence="1">
    <location>
        <begin position="1"/>
        <end position="22"/>
    </location>
</feature>
<proteinExistence type="predicted"/>
<accession>A0A6N1XCB1</accession>
<evidence type="ECO:0000256" key="1">
    <source>
        <dbReference type="SAM" id="SignalP"/>
    </source>
</evidence>
<keyword evidence="1" id="KW-0732">Signal</keyword>
<evidence type="ECO:0008006" key="4">
    <source>
        <dbReference type="Google" id="ProtNLM"/>
    </source>
</evidence>
<dbReference type="InterPro" id="IPR046150">
    <property type="entry name" value="DUF6152"/>
</dbReference>
<name>A0A6N1XCB1_9BURK</name>
<sequence>MTQATRLLLGAALVSTAHVALAHHGWSWAESEQMTLEGRIAQISMAPPHPTLVVVAADGARWQVDLGNPAQTERSGFQESSARVGDAITVRGNRDLDPQKRHMKAVRITIDGKNYDMYPERLKH</sequence>
<feature type="chain" id="PRO_5026981256" description="DUF5666 domain-containing protein" evidence="1">
    <location>
        <begin position="23"/>
        <end position="124"/>
    </location>
</feature>
<evidence type="ECO:0000313" key="3">
    <source>
        <dbReference type="Proteomes" id="UP000509579"/>
    </source>
</evidence>
<dbReference type="AlphaFoldDB" id="A0A6N1XCB1"/>
<organism evidence="2 3">
    <name type="scientific">Comamonas antarctica</name>
    <dbReference type="NCBI Taxonomy" id="2743470"/>
    <lineage>
        <taxon>Bacteria</taxon>
        <taxon>Pseudomonadati</taxon>
        <taxon>Pseudomonadota</taxon>
        <taxon>Betaproteobacteria</taxon>
        <taxon>Burkholderiales</taxon>
        <taxon>Comamonadaceae</taxon>
        <taxon>Comamonas</taxon>
    </lineage>
</organism>
<dbReference type="Proteomes" id="UP000509579">
    <property type="component" value="Plasmid unnamed1"/>
</dbReference>
<geneLocation type="plasmid" evidence="2 3">
    <name>unnamed1</name>
</geneLocation>
<dbReference type="KEGG" id="aant:HUK68_21485"/>
<keyword evidence="2" id="KW-0614">Plasmid</keyword>
<reference evidence="2 3" key="1">
    <citation type="submission" date="2020-06" db="EMBL/GenBank/DDBJ databases">
        <title>Acidovorax antarctica sp. nov., isolated from Corinth ice sheet soil, Antarctic Fields Peninsula.</title>
        <authorList>
            <person name="Xu Q."/>
            <person name="Peng F."/>
        </authorList>
    </citation>
    <scope>NUCLEOTIDE SEQUENCE [LARGE SCALE GENOMIC DNA]</scope>
    <source>
        <strain evidence="2 3">16-35-5</strain>
        <plasmid evidence="2 3">unnamed1</plasmid>
    </source>
</reference>
<keyword evidence="3" id="KW-1185">Reference proteome</keyword>
<evidence type="ECO:0000313" key="2">
    <source>
        <dbReference type="EMBL" id="QKV55490.1"/>
    </source>
</evidence>
<dbReference type="RefSeq" id="WP_175506278.1">
    <property type="nucleotide sequence ID" value="NZ_CP054841.1"/>
</dbReference>
<dbReference type="Pfam" id="PF19649">
    <property type="entry name" value="DUF6152"/>
    <property type="match status" value="1"/>
</dbReference>
<protein>
    <recommendedName>
        <fullName evidence="4">DUF5666 domain-containing protein</fullName>
    </recommendedName>
</protein>